<accession>A0AAQ3P2Z7</accession>
<keyword evidence="1" id="KW-1133">Transmembrane helix</keyword>
<dbReference type="Proteomes" id="UP001374535">
    <property type="component" value="Chromosome 2"/>
</dbReference>
<keyword evidence="1" id="KW-0812">Transmembrane</keyword>
<protein>
    <submittedName>
        <fullName evidence="2">Uncharacterized protein</fullName>
    </submittedName>
</protein>
<dbReference type="EMBL" id="CP144699">
    <property type="protein sequence ID" value="WVZ20700.1"/>
    <property type="molecule type" value="Genomic_DNA"/>
</dbReference>
<name>A0AAQ3P2Z7_VIGMU</name>
<sequence>MGMVGNNWFASVLKVPLGTQLQNKTLWRCIVPPYLNYPIRLTPISCKLPESGTEDNPTVTGKRLHKNKDRMEDYNVAMKRMMRNPYEYHHDLGLFHLFTLFIPSICYPVLSFRPFALSNATHLSYDSHI</sequence>
<evidence type="ECO:0000313" key="3">
    <source>
        <dbReference type="Proteomes" id="UP001374535"/>
    </source>
</evidence>
<reference evidence="2 3" key="1">
    <citation type="journal article" date="2023" name="Life. Sci Alliance">
        <title>Evolutionary insights into 3D genome organization and epigenetic landscape of Vigna mungo.</title>
        <authorList>
            <person name="Junaid A."/>
            <person name="Singh B."/>
            <person name="Bhatia S."/>
        </authorList>
    </citation>
    <scope>NUCLEOTIDE SEQUENCE [LARGE SCALE GENOMIC DNA]</scope>
    <source>
        <strain evidence="2">Urdbean</strain>
    </source>
</reference>
<organism evidence="2 3">
    <name type="scientific">Vigna mungo</name>
    <name type="common">Black gram</name>
    <name type="synonym">Phaseolus mungo</name>
    <dbReference type="NCBI Taxonomy" id="3915"/>
    <lineage>
        <taxon>Eukaryota</taxon>
        <taxon>Viridiplantae</taxon>
        <taxon>Streptophyta</taxon>
        <taxon>Embryophyta</taxon>
        <taxon>Tracheophyta</taxon>
        <taxon>Spermatophyta</taxon>
        <taxon>Magnoliopsida</taxon>
        <taxon>eudicotyledons</taxon>
        <taxon>Gunneridae</taxon>
        <taxon>Pentapetalae</taxon>
        <taxon>rosids</taxon>
        <taxon>fabids</taxon>
        <taxon>Fabales</taxon>
        <taxon>Fabaceae</taxon>
        <taxon>Papilionoideae</taxon>
        <taxon>50 kb inversion clade</taxon>
        <taxon>NPAAA clade</taxon>
        <taxon>indigoferoid/millettioid clade</taxon>
        <taxon>Phaseoleae</taxon>
        <taxon>Vigna</taxon>
    </lineage>
</organism>
<feature type="transmembrane region" description="Helical" evidence="1">
    <location>
        <begin position="88"/>
        <end position="110"/>
    </location>
</feature>
<evidence type="ECO:0000256" key="1">
    <source>
        <dbReference type="SAM" id="Phobius"/>
    </source>
</evidence>
<evidence type="ECO:0000313" key="2">
    <source>
        <dbReference type="EMBL" id="WVZ20700.1"/>
    </source>
</evidence>
<dbReference type="AlphaFoldDB" id="A0AAQ3P2Z7"/>
<proteinExistence type="predicted"/>
<gene>
    <name evidence="2" type="ORF">V8G54_008022</name>
</gene>
<keyword evidence="3" id="KW-1185">Reference proteome</keyword>
<keyword evidence="1" id="KW-0472">Membrane</keyword>